<keyword evidence="2" id="KW-1133">Transmembrane helix</keyword>
<feature type="region of interest" description="Disordered" evidence="1">
    <location>
        <begin position="1"/>
        <end position="24"/>
    </location>
</feature>
<dbReference type="AlphaFoldDB" id="A0A099GIT0"/>
<gene>
    <name evidence="3" type="ORF">IX56_06950</name>
</gene>
<sequence length="97" mass="9888">MSGTRSTSKKAPATEGSGGPVPAGGRTPFRWRLALGLAPFVWAAVAINLFMGALIGQAMGWGSLSPWLAMALAVPLTIPAGWLAARWVGGLLDAAEG</sequence>
<reference evidence="3 4" key="2">
    <citation type="submission" date="2014-10" db="EMBL/GenBank/DDBJ databases">
        <title>Paracoccus sanguinis sp. nov., isolated from clinical specimens of New York State patients.</title>
        <authorList>
            <person name="Mingle L.A."/>
            <person name="Cole J.A."/>
            <person name="Lapierre P."/>
            <person name="Musser K.A."/>
        </authorList>
    </citation>
    <scope>NUCLEOTIDE SEQUENCE [LARGE SCALE GENOMIC DNA]</scope>
    <source>
        <strain evidence="3 4">5503</strain>
    </source>
</reference>
<protein>
    <recommendedName>
        <fullName evidence="5">NnrT protein</fullName>
    </recommendedName>
</protein>
<reference evidence="3 4" key="1">
    <citation type="submission" date="2014-09" db="EMBL/GenBank/DDBJ databases">
        <authorList>
            <person name="McGinnis J.M."/>
            <person name="Wolfgang W.J."/>
        </authorList>
    </citation>
    <scope>NUCLEOTIDE SEQUENCE [LARGE SCALE GENOMIC DNA]</scope>
    <source>
        <strain evidence="3 4">5503</strain>
    </source>
</reference>
<dbReference type="RefSeq" id="WP_036708569.1">
    <property type="nucleotide sequence ID" value="NZ_JRKQ01000025.1"/>
</dbReference>
<evidence type="ECO:0008006" key="5">
    <source>
        <dbReference type="Google" id="ProtNLM"/>
    </source>
</evidence>
<evidence type="ECO:0000256" key="2">
    <source>
        <dbReference type="SAM" id="Phobius"/>
    </source>
</evidence>
<evidence type="ECO:0000256" key="1">
    <source>
        <dbReference type="SAM" id="MobiDB-lite"/>
    </source>
</evidence>
<proteinExistence type="predicted"/>
<evidence type="ECO:0000313" key="3">
    <source>
        <dbReference type="EMBL" id="KGJ22611.1"/>
    </source>
</evidence>
<feature type="transmembrane region" description="Helical" evidence="2">
    <location>
        <begin position="67"/>
        <end position="85"/>
    </location>
</feature>
<accession>A0A099GIT0</accession>
<comment type="caution">
    <text evidence="3">The sequence shown here is derived from an EMBL/GenBank/DDBJ whole genome shotgun (WGS) entry which is preliminary data.</text>
</comment>
<dbReference type="EMBL" id="JRKQ01000025">
    <property type="protein sequence ID" value="KGJ22611.1"/>
    <property type="molecule type" value="Genomic_DNA"/>
</dbReference>
<organism evidence="3 4">
    <name type="scientific">Paracoccus sanguinis</name>
    <dbReference type="NCBI Taxonomy" id="1545044"/>
    <lineage>
        <taxon>Bacteria</taxon>
        <taxon>Pseudomonadati</taxon>
        <taxon>Pseudomonadota</taxon>
        <taxon>Alphaproteobacteria</taxon>
        <taxon>Rhodobacterales</taxon>
        <taxon>Paracoccaceae</taxon>
        <taxon>Paracoccus</taxon>
    </lineage>
</organism>
<keyword evidence="2" id="KW-0812">Transmembrane</keyword>
<dbReference type="Proteomes" id="UP000029858">
    <property type="component" value="Unassembled WGS sequence"/>
</dbReference>
<evidence type="ECO:0000313" key="4">
    <source>
        <dbReference type="Proteomes" id="UP000029858"/>
    </source>
</evidence>
<name>A0A099GIT0_9RHOB</name>
<keyword evidence="2" id="KW-0472">Membrane</keyword>
<feature type="transmembrane region" description="Helical" evidence="2">
    <location>
        <begin position="33"/>
        <end position="55"/>
    </location>
</feature>